<evidence type="ECO:0000259" key="5">
    <source>
        <dbReference type="Pfam" id="PF12804"/>
    </source>
</evidence>
<dbReference type="InterPro" id="IPR025877">
    <property type="entry name" value="MobA-like_NTP_Trfase"/>
</dbReference>
<evidence type="ECO:0000313" key="7">
    <source>
        <dbReference type="Proteomes" id="UP001216674"/>
    </source>
</evidence>
<dbReference type="Gene3D" id="3.90.550.10">
    <property type="entry name" value="Spore Coat Polysaccharide Biosynthesis Protein SpsA, Chain A"/>
    <property type="match status" value="1"/>
</dbReference>
<protein>
    <recommendedName>
        <fullName evidence="3">phosphoenolpyruvate mutase</fullName>
        <ecNumber evidence="3">5.4.2.9</ecNumber>
    </recommendedName>
</protein>
<dbReference type="PANTHER" id="PTHR42905">
    <property type="entry name" value="PHOSPHOENOLPYRUVATE CARBOXYLASE"/>
    <property type="match status" value="1"/>
</dbReference>
<evidence type="ECO:0000256" key="1">
    <source>
        <dbReference type="ARBA" id="ARBA00022842"/>
    </source>
</evidence>
<gene>
    <name evidence="6" type="primary">aepX</name>
    <name evidence="6" type="ORF">P3W85_14945</name>
</gene>
<evidence type="ECO:0000256" key="3">
    <source>
        <dbReference type="ARBA" id="ARBA00024063"/>
    </source>
</evidence>
<dbReference type="InterPro" id="IPR012698">
    <property type="entry name" value="PEnolPyrv_PMutase_core"/>
</dbReference>
<dbReference type="NCBIfam" id="TIGR02320">
    <property type="entry name" value="PEP_mutase"/>
    <property type="match status" value="1"/>
</dbReference>
<dbReference type="InterPro" id="IPR039556">
    <property type="entry name" value="ICL/PEPM"/>
</dbReference>
<reference evidence="6 7" key="1">
    <citation type="submission" date="2023-03" db="EMBL/GenBank/DDBJ databases">
        <title>Draft assemblies of triclosan tolerant bacteria isolated from returned activated sludge.</title>
        <authorList>
            <person name="Van Hamelsveld S."/>
        </authorList>
    </citation>
    <scope>NUCLEOTIDE SEQUENCE [LARGE SCALE GENOMIC DNA]</scope>
    <source>
        <strain evidence="6 7">GW210010_S58</strain>
    </source>
</reference>
<feature type="domain" description="MobA-like NTP transferase" evidence="5">
    <location>
        <begin position="307"/>
        <end position="423"/>
    </location>
</feature>
<dbReference type="CDD" id="cd00377">
    <property type="entry name" value="ICL_PEPM"/>
    <property type="match status" value="1"/>
</dbReference>
<dbReference type="InterPro" id="IPR040442">
    <property type="entry name" value="Pyrv_kinase-like_dom_sf"/>
</dbReference>
<dbReference type="Pfam" id="PF12804">
    <property type="entry name" value="NTP_transf_3"/>
    <property type="match status" value="1"/>
</dbReference>
<sequence>MNAMDPVFSTASRSARLRQMLLSNALEFIMEAHNGLSARIVREAGFKAIWGSGLAISAQYGVRDNNEASWTQVVDTLEFMADASDLPILLDGDTGYGNFNNVRRLVRKLEQRGIAGVCIEDKQFPKTNSFIDGERQPLAEIDEFCGKIKAGKDSQTDDNFSIVARVEALIAGWGMDEALRRAEAYRQAGADAILIHSKLSRPDEILAFAREWAGRAPLVIVPTKYYSTPTDVFRKAGISMVIWANHLIRVAASSMQAVAREIHDSETLVNVEDRIASVNEIFRLQDAAEYSAAEKMYLSGSQAPGAAVVLAAGRGTGLEPLTEDRPKVMLPVAGKPLLRWLVDAFKKQSINDITVVGGYQAQAIDTAGVKLVVNERHAQTGELASLACAADGLQTDTVIAYGDLLFRSYILRDLLESDAPFSVVVDSSHTAPSNRSVRDFAYCSAPDDRDLFGQKVLLRHVASKGEEPDAGRAQAPHGRWIGLLSVRGTGRERLQALIGELRGRDDFDTLDMPALLNALVEAGEEIEVKYVHGHWRGVNDLEDFRRAGDFAHAQTPFALGTTDGEEAR</sequence>
<dbReference type="InterPro" id="IPR015813">
    <property type="entry name" value="Pyrv/PenolPyrv_kinase-like_dom"/>
</dbReference>
<accession>A0ABT6ANP0</accession>
<dbReference type="Proteomes" id="UP001216674">
    <property type="component" value="Unassembled WGS sequence"/>
</dbReference>
<dbReference type="GO" id="GO:0050188">
    <property type="term" value="F:phosphoenolpyruvate mutase activity"/>
    <property type="evidence" value="ECO:0007669"/>
    <property type="project" value="UniProtKB-EC"/>
</dbReference>
<dbReference type="Gene3D" id="3.20.20.60">
    <property type="entry name" value="Phosphoenolpyruvate-binding domains"/>
    <property type="match status" value="1"/>
</dbReference>
<dbReference type="Pfam" id="PF13714">
    <property type="entry name" value="PEP_mutase"/>
    <property type="match status" value="1"/>
</dbReference>
<keyword evidence="2 6" id="KW-0413">Isomerase</keyword>
<keyword evidence="1" id="KW-0460">Magnesium</keyword>
<organism evidence="6 7">
    <name type="scientific">Cupriavidus basilensis</name>
    <dbReference type="NCBI Taxonomy" id="68895"/>
    <lineage>
        <taxon>Bacteria</taxon>
        <taxon>Pseudomonadati</taxon>
        <taxon>Pseudomonadota</taxon>
        <taxon>Betaproteobacteria</taxon>
        <taxon>Burkholderiales</taxon>
        <taxon>Burkholderiaceae</taxon>
        <taxon>Cupriavidus</taxon>
    </lineage>
</organism>
<keyword evidence="7" id="KW-1185">Reference proteome</keyword>
<dbReference type="EC" id="5.4.2.9" evidence="3"/>
<dbReference type="EMBL" id="JARJLM010000258">
    <property type="protein sequence ID" value="MDF3834239.1"/>
    <property type="molecule type" value="Genomic_DNA"/>
</dbReference>
<evidence type="ECO:0000256" key="2">
    <source>
        <dbReference type="ARBA" id="ARBA00023235"/>
    </source>
</evidence>
<name>A0ABT6ANP0_9BURK</name>
<dbReference type="RefSeq" id="WP_276265371.1">
    <property type="nucleotide sequence ID" value="NZ_JARJLM010000258.1"/>
</dbReference>
<dbReference type="PANTHER" id="PTHR42905:SF7">
    <property type="entry name" value="PHOSPHOENOLPYRUVATE PHOSPHOMUTASE"/>
    <property type="match status" value="1"/>
</dbReference>
<evidence type="ECO:0000313" key="6">
    <source>
        <dbReference type="EMBL" id="MDF3834239.1"/>
    </source>
</evidence>
<dbReference type="SUPFAM" id="SSF53448">
    <property type="entry name" value="Nucleotide-diphospho-sugar transferases"/>
    <property type="match status" value="1"/>
</dbReference>
<evidence type="ECO:0000256" key="4">
    <source>
        <dbReference type="ARBA" id="ARBA00038455"/>
    </source>
</evidence>
<comment type="similarity">
    <text evidence="4">Belongs to the isocitrate lyase/PEP mutase superfamily. PEP mutase family.</text>
</comment>
<dbReference type="SUPFAM" id="SSF51621">
    <property type="entry name" value="Phosphoenolpyruvate/pyruvate domain"/>
    <property type="match status" value="1"/>
</dbReference>
<proteinExistence type="inferred from homology"/>
<comment type="caution">
    <text evidence="6">The sequence shown here is derived from an EMBL/GenBank/DDBJ whole genome shotgun (WGS) entry which is preliminary data.</text>
</comment>
<dbReference type="CDD" id="cd02523">
    <property type="entry name" value="PC_cytidylyltransferase"/>
    <property type="match status" value="1"/>
</dbReference>
<dbReference type="InterPro" id="IPR029044">
    <property type="entry name" value="Nucleotide-diphossugar_trans"/>
</dbReference>